<evidence type="ECO:0000256" key="3">
    <source>
        <dbReference type="ARBA" id="ARBA00022722"/>
    </source>
</evidence>
<proteinExistence type="inferred from homology"/>
<comment type="subunit">
    <text evidence="13 14">Homodimer which binds Holliday junction (HJ) DNA. The HJ becomes 2-fold symmetrical on binding to RuvC with unstacked arms; it has a different conformation from HJ DNA in complex with RuvA. In the full resolvosome a probable DNA-RuvA(4)-RuvB(12)-RuvC(2) complex forms which resolves the HJ.</text>
</comment>
<accession>A0A9Q7EYJ6</accession>
<evidence type="ECO:0000256" key="7">
    <source>
        <dbReference type="ARBA" id="ARBA00022801"/>
    </source>
</evidence>
<dbReference type="GO" id="GO:0006310">
    <property type="term" value="P:DNA recombination"/>
    <property type="evidence" value="ECO:0007669"/>
    <property type="project" value="UniProtKB-UniRule"/>
</dbReference>
<comment type="catalytic activity">
    <reaction evidence="12 14">
        <text>Endonucleolytic cleavage at a junction such as a reciprocal single-stranded crossover between two homologous DNA duplexes (Holliday junction).</text>
        <dbReference type="EC" id="3.1.21.10"/>
    </reaction>
</comment>
<dbReference type="HAMAP" id="MF_00034">
    <property type="entry name" value="RuvC"/>
    <property type="match status" value="1"/>
</dbReference>
<dbReference type="RefSeq" id="WP_274374864.1">
    <property type="nucleotide sequence ID" value="NZ_CP072943.1"/>
</dbReference>
<dbReference type="EC" id="3.1.21.10" evidence="14 15"/>
<keyword evidence="7 14" id="KW-0378">Hydrolase</keyword>
<evidence type="ECO:0000256" key="9">
    <source>
        <dbReference type="ARBA" id="ARBA00023125"/>
    </source>
</evidence>
<keyword evidence="2 14" id="KW-0963">Cytoplasm</keyword>
<evidence type="ECO:0000256" key="13">
    <source>
        <dbReference type="ARBA" id="ARBA00065075"/>
    </source>
</evidence>
<dbReference type="Pfam" id="PF02075">
    <property type="entry name" value="RuvC"/>
    <property type="match status" value="1"/>
</dbReference>
<keyword evidence="8 14" id="KW-0460">Magnesium</keyword>
<dbReference type="InterPro" id="IPR020563">
    <property type="entry name" value="X-over_junc_endoDNase_Mg_BS"/>
</dbReference>
<keyword evidence="4 14" id="KW-0479">Metal-binding</keyword>
<dbReference type="GO" id="GO:0005737">
    <property type="term" value="C:cytoplasm"/>
    <property type="evidence" value="ECO:0007669"/>
    <property type="project" value="UniProtKB-SubCell"/>
</dbReference>
<feature type="active site" evidence="14">
    <location>
        <position position="74"/>
    </location>
</feature>
<feature type="binding site" evidence="14">
    <location>
        <position position="14"/>
    </location>
    <ligand>
        <name>Mg(2+)</name>
        <dbReference type="ChEBI" id="CHEBI:18420"/>
        <label>1</label>
    </ligand>
</feature>
<evidence type="ECO:0000256" key="10">
    <source>
        <dbReference type="ARBA" id="ARBA00023172"/>
    </source>
</evidence>
<dbReference type="GO" id="GO:0003677">
    <property type="term" value="F:DNA binding"/>
    <property type="evidence" value="ECO:0007669"/>
    <property type="project" value="UniProtKB-KW"/>
</dbReference>
<dbReference type="KEGG" id="aram:KAR29_06935"/>
<dbReference type="PRINTS" id="PR00696">
    <property type="entry name" value="RSOLVASERUVC"/>
</dbReference>
<evidence type="ECO:0000256" key="4">
    <source>
        <dbReference type="ARBA" id="ARBA00022723"/>
    </source>
</evidence>
<keyword evidence="9 14" id="KW-0238">DNA-binding</keyword>
<dbReference type="InterPro" id="IPR012337">
    <property type="entry name" value="RNaseH-like_sf"/>
</dbReference>
<dbReference type="InterPro" id="IPR036397">
    <property type="entry name" value="RNaseH_sf"/>
</dbReference>
<evidence type="ECO:0000256" key="14">
    <source>
        <dbReference type="HAMAP-Rule" id="MF_00034"/>
    </source>
</evidence>
<name>A0A9Q7EYJ6_9BACT</name>
<dbReference type="PANTHER" id="PTHR30194">
    <property type="entry name" value="CROSSOVER JUNCTION ENDODEOXYRIBONUCLEASE RUVC"/>
    <property type="match status" value="1"/>
</dbReference>
<dbReference type="FunFam" id="3.30.420.10:FF:000002">
    <property type="entry name" value="Crossover junction endodeoxyribonuclease RuvC"/>
    <property type="match status" value="1"/>
</dbReference>
<dbReference type="NCBIfam" id="NF000711">
    <property type="entry name" value="PRK00039.2-1"/>
    <property type="match status" value="1"/>
</dbReference>
<dbReference type="GO" id="GO:0000287">
    <property type="term" value="F:magnesium ion binding"/>
    <property type="evidence" value="ECO:0007669"/>
    <property type="project" value="UniProtKB-UniRule"/>
</dbReference>
<keyword evidence="10 14" id="KW-0233">DNA recombination</keyword>
<dbReference type="GO" id="GO:0006281">
    <property type="term" value="P:DNA repair"/>
    <property type="evidence" value="ECO:0007669"/>
    <property type="project" value="UniProtKB-UniRule"/>
</dbReference>
<evidence type="ECO:0000256" key="6">
    <source>
        <dbReference type="ARBA" id="ARBA00022763"/>
    </source>
</evidence>
<evidence type="ECO:0000313" key="16">
    <source>
        <dbReference type="EMBL" id="QTX33580.1"/>
    </source>
</evidence>
<dbReference type="GO" id="GO:0008821">
    <property type="term" value="F:crossover junction DNA endonuclease activity"/>
    <property type="evidence" value="ECO:0007669"/>
    <property type="project" value="UniProtKB-UniRule"/>
</dbReference>
<evidence type="ECO:0000256" key="2">
    <source>
        <dbReference type="ARBA" id="ARBA00022490"/>
    </source>
</evidence>
<dbReference type="EMBL" id="CP072943">
    <property type="protein sequence ID" value="QTX33580.1"/>
    <property type="molecule type" value="Genomic_DNA"/>
</dbReference>
<comment type="subcellular location">
    <subcellularLocation>
        <location evidence="14">Cytoplasm</location>
    </subcellularLocation>
</comment>
<feature type="binding site" evidence="14">
    <location>
        <position position="74"/>
    </location>
    <ligand>
        <name>Mg(2+)</name>
        <dbReference type="ChEBI" id="CHEBI:18420"/>
        <label>2</label>
    </ligand>
</feature>
<evidence type="ECO:0000313" key="17">
    <source>
        <dbReference type="Proteomes" id="UP000671879"/>
    </source>
</evidence>
<dbReference type="GO" id="GO:0048476">
    <property type="term" value="C:Holliday junction resolvase complex"/>
    <property type="evidence" value="ECO:0007669"/>
    <property type="project" value="UniProtKB-UniRule"/>
</dbReference>
<feature type="binding site" evidence="14">
    <location>
        <position position="147"/>
    </location>
    <ligand>
        <name>Mg(2+)</name>
        <dbReference type="ChEBI" id="CHEBI:18420"/>
        <label>1</label>
    </ligand>
</feature>
<reference evidence="17" key="1">
    <citation type="submission" date="2021-04" db="EMBL/GenBank/DDBJ databases">
        <title>A novel Synergistetes isolate from a pyrite-forming mixed culture.</title>
        <authorList>
            <person name="Bunk B."/>
            <person name="Sproer C."/>
            <person name="Spring S."/>
            <person name="Pester M."/>
        </authorList>
    </citation>
    <scope>NUCLEOTIDE SEQUENCE [LARGE SCALE GENOMIC DNA]</scope>
    <source>
        <strain evidence="17">J.5.4.2-T.3.5.2</strain>
    </source>
</reference>
<keyword evidence="3 14" id="KW-0540">Nuclease</keyword>
<comment type="similarity">
    <text evidence="1 14">Belongs to the RuvC family.</text>
</comment>
<comment type="function">
    <text evidence="14">The RuvA-RuvB-RuvC complex processes Holliday junction (HJ) DNA during genetic recombination and DNA repair. Endonuclease that resolves HJ intermediates. Cleaves cruciform DNA by making single-stranded nicks across the HJ at symmetrical positions within the homologous arms, yielding a 5'-phosphate and a 3'-hydroxyl group; requires a central core of homology in the junction. The consensus cleavage sequence is 5'-(A/T)TT(C/G)-3'. Cleavage occurs on the 3'-side of the TT dinucleotide at the point of strand exchange. HJ branch migration catalyzed by RuvA-RuvB allows RuvC to scan DNA until it finds its consensus sequence, where it cleaves and resolves the cruciform DNA.</text>
</comment>
<evidence type="ECO:0000256" key="15">
    <source>
        <dbReference type="NCBIfam" id="TIGR00228"/>
    </source>
</evidence>
<feature type="active site" evidence="14">
    <location>
        <position position="147"/>
    </location>
</feature>
<feature type="active site" evidence="14">
    <location>
        <position position="14"/>
    </location>
</feature>
<protein>
    <recommendedName>
        <fullName evidence="14 15">Crossover junction endodeoxyribonuclease RuvC</fullName>
        <ecNumber evidence="14 15">3.1.21.10</ecNumber>
    </recommendedName>
    <alternativeName>
        <fullName evidence="14">Holliday junction nuclease RuvC</fullName>
    </alternativeName>
    <alternativeName>
        <fullName evidence="14">Holliday junction resolvase RuvC</fullName>
    </alternativeName>
</protein>
<dbReference type="Proteomes" id="UP000671879">
    <property type="component" value="Chromosome"/>
</dbReference>
<dbReference type="SUPFAM" id="SSF53098">
    <property type="entry name" value="Ribonuclease H-like"/>
    <property type="match status" value="1"/>
</dbReference>
<evidence type="ECO:0000256" key="5">
    <source>
        <dbReference type="ARBA" id="ARBA00022759"/>
    </source>
</evidence>
<gene>
    <name evidence="14 16" type="primary">ruvC</name>
    <name evidence="16" type="ORF">KAR29_06935</name>
</gene>
<evidence type="ECO:0000256" key="1">
    <source>
        <dbReference type="ARBA" id="ARBA00009518"/>
    </source>
</evidence>
<dbReference type="PROSITE" id="PS01321">
    <property type="entry name" value="RUVC"/>
    <property type="match status" value="1"/>
</dbReference>
<evidence type="ECO:0000256" key="8">
    <source>
        <dbReference type="ARBA" id="ARBA00022842"/>
    </source>
</evidence>
<dbReference type="NCBIfam" id="TIGR00228">
    <property type="entry name" value="ruvC"/>
    <property type="match status" value="1"/>
</dbReference>
<dbReference type="AlphaFoldDB" id="A0A9Q7EYJ6"/>
<keyword evidence="17" id="KW-1185">Reference proteome</keyword>
<comment type="cofactor">
    <cofactor evidence="14">
        <name>Mg(2+)</name>
        <dbReference type="ChEBI" id="CHEBI:18420"/>
    </cofactor>
    <text evidence="14">Binds 2 Mg(2+) ion per subunit.</text>
</comment>
<evidence type="ECO:0000256" key="12">
    <source>
        <dbReference type="ARBA" id="ARBA00029354"/>
    </source>
</evidence>
<dbReference type="InterPro" id="IPR002176">
    <property type="entry name" value="X-over_junc_endoDNase_RuvC"/>
</dbReference>
<dbReference type="Gene3D" id="3.30.420.10">
    <property type="entry name" value="Ribonuclease H-like superfamily/Ribonuclease H"/>
    <property type="match status" value="1"/>
</dbReference>
<keyword evidence="5 14" id="KW-0255">Endonuclease</keyword>
<keyword evidence="11 14" id="KW-0234">DNA repair</keyword>
<evidence type="ECO:0000256" key="11">
    <source>
        <dbReference type="ARBA" id="ARBA00023204"/>
    </source>
</evidence>
<organism evidence="16 17">
    <name type="scientific">Aminithiophilus ramosus</name>
    <dbReference type="NCBI Taxonomy" id="3029084"/>
    <lineage>
        <taxon>Bacteria</taxon>
        <taxon>Thermotogati</taxon>
        <taxon>Synergistota</taxon>
        <taxon>Synergistia</taxon>
        <taxon>Synergistales</taxon>
        <taxon>Aminithiophilaceae</taxon>
        <taxon>Aminithiophilus</taxon>
    </lineage>
</organism>
<keyword evidence="6 14" id="KW-0227">DNA damage</keyword>
<dbReference type="CDD" id="cd16962">
    <property type="entry name" value="RuvC"/>
    <property type="match status" value="1"/>
</dbReference>
<dbReference type="PANTHER" id="PTHR30194:SF3">
    <property type="entry name" value="CROSSOVER JUNCTION ENDODEOXYRIBONUCLEASE RUVC"/>
    <property type="match status" value="1"/>
</dbReference>
<sequence>MRLEERDRRCLGIDPGLGRIGFGLVLQRGNSLKALSFGCIETPADHSLSERLLLLDRRLGELLDEGSPHFVAVERLFFGRNTTTAAMVWQARGVILLAGARRGLPLFEPKPSEVKLAVCGHGSADKGQVQGMVQRLLGLDERPRPDDAADALAAAIAALAMEQFGRRIDGGDLSC</sequence>